<evidence type="ECO:0008006" key="5">
    <source>
        <dbReference type="Google" id="ProtNLM"/>
    </source>
</evidence>
<dbReference type="EMBL" id="CP104008">
    <property type="protein sequence ID" value="WFQ92813.1"/>
    <property type="molecule type" value="Genomic_DNA"/>
</dbReference>
<feature type="region of interest" description="Disordered" evidence="1">
    <location>
        <begin position="40"/>
        <end position="73"/>
    </location>
</feature>
<evidence type="ECO:0000313" key="4">
    <source>
        <dbReference type="Proteomes" id="UP001178743"/>
    </source>
</evidence>
<sequence length="224" mass="26162">MKKIICVLATALVVTTSFLVVSCKAPSKINSKIEITNIDEPKDDKNNIKKNKQPKNEFIESSNNEKVKEEEKKGKIGEILGKDKEKNKKNVQEELMLSDAPKKIEIYKQQKDKKTNFQLIKKYGKELTDFAFSNQEKLEKLKGNSKNDHLFLKIKAITNPYVEMITKYANIEDLEEKLKSDFEKRKENTKAFSDFLEDLYNKWDEAVVEYEKEESNIWKLLKSI</sequence>
<reference evidence="3" key="1">
    <citation type="submission" date="2022-06" db="EMBL/GenBank/DDBJ databases">
        <title>Comparative genomic analysis of Mycoplasma feriruminatoris and the Mycoplasma mycoides cluster.</title>
        <authorList>
            <person name="Baby V."/>
            <person name="Ambroset C."/>
            <person name="Gaurivaud P."/>
            <person name="Boury C."/>
            <person name="Guichoux E."/>
            <person name="Lartigue C."/>
            <person name="Tardy F."/>
            <person name="Sirand-Pugnet P."/>
        </authorList>
    </citation>
    <scope>NUCLEOTIDE SEQUENCE</scope>
    <source>
        <strain evidence="3">L14822</strain>
    </source>
</reference>
<protein>
    <recommendedName>
        <fullName evidence="5">Lipoprotein</fullName>
    </recommendedName>
</protein>
<dbReference type="Proteomes" id="UP001178743">
    <property type="component" value="Chromosome"/>
</dbReference>
<feature type="compositionally biased region" description="Basic and acidic residues" evidence="1">
    <location>
        <begin position="54"/>
        <end position="73"/>
    </location>
</feature>
<dbReference type="RefSeq" id="WP_278307396.1">
    <property type="nucleotide sequence ID" value="NZ_CP104008.1"/>
</dbReference>
<name>A0AAX3TF90_9MOLU</name>
<feature type="chain" id="PRO_5043847670" description="Lipoprotein" evidence="2">
    <location>
        <begin position="20"/>
        <end position="224"/>
    </location>
</feature>
<organism evidence="3 4">
    <name type="scientific">Mycoplasma feriruminatoris</name>
    <dbReference type="NCBI Taxonomy" id="1179777"/>
    <lineage>
        <taxon>Bacteria</taxon>
        <taxon>Bacillati</taxon>
        <taxon>Mycoplasmatota</taxon>
        <taxon>Mollicutes</taxon>
        <taxon>Mycoplasmataceae</taxon>
        <taxon>Mycoplasma</taxon>
    </lineage>
</organism>
<accession>A0AAX3TF90</accession>
<evidence type="ECO:0000256" key="1">
    <source>
        <dbReference type="SAM" id="MobiDB-lite"/>
    </source>
</evidence>
<evidence type="ECO:0000313" key="3">
    <source>
        <dbReference type="EMBL" id="WFQ92813.1"/>
    </source>
</evidence>
<dbReference type="PROSITE" id="PS51257">
    <property type="entry name" value="PROKAR_LIPOPROTEIN"/>
    <property type="match status" value="1"/>
</dbReference>
<dbReference type="AlphaFoldDB" id="A0AAX3TF90"/>
<proteinExistence type="predicted"/>
<keyword evidence="2" id="KW-0732">Signal</keyword>
<feature type="signal peptide" evidence="2">
    <location>
        <begin position="1"/>
        <end position="19"/>
    </location>
</feature>
<gene>
    <name evidence="3" type="ORF">MFERI14822_00605</name>
</gene>
<evidence type="ECO:0000256" key="2">
    <source>
        <dbReference type="SAM" id="SignalP"/>
    </source>
</evidence>